<name>N1V5P2_9MICC</name>
<dbReference type="Pfam" id="PF21948">
    <property type="entry name" value="LplA-B_cat"/>
    <property type="match status" value="1"/>
</dbReference>
<organism evidence="2 3">
    <name type="scientific">Arthrobacter crystallopoietes BAB-32</name>
    <dbReference type="NCBI Taxonomy" id="1246476"/>
    <lineage>
        <taxon>Bacteria</taxon>
        <taxon>Bacillati</taxon>
        <taxon>Actinomycetota</taxon>
        <taxon>Actinomycetes</taxon>
        <taxon>Micrococcales</taxon>
        <taxon>Micrococcaceae</taxon>
        <taxon>Crystallibacter</taxon>
    </lineage>
</organism>
<accession>N1V5P2</accession>
<dbReference type="PROSITE" id="PS51733">
    <property type="entry name" value="BPL_LPL_CATALYTIC"/>
    <property type="match status" value="1"/>
</dbReference>
<dbReference type="RefSeq" id="WP_005267856.1">
    <property type="nucleotide sequence ID" value="NZ_ANPE02000079.1"/>
</dbReference>
<dbReference type="InterPro" id="IPR045864">
    <property type="entry name" value="aa-tRNA-synth_II/BPL/LPL"/>
</dbReference>
<feature type="domain" description="BPL/LPL catalytic" evidence="1">
    <location>
        <begin position="50"/>
        <end position="252"/>
    </location>
</feature>
<evidence type="ECO:0000313" key="3">
    <source>
        <dbReference type="Proteomes" id="UP000010729"/>
    </source>
</evidence>
<dbReference type="Proteomes" id="UP000010729">
    <property type="component" value="Unassembled WGS sequence"/>
</dbReference>
<dbReference type="OrthoDB" id="5243608at2"/>
<gene>
    <name evidence="2" type="ORF">D477_005406</name>
</gene>
<sequence length="267" mass="28450">MGTEPVPSSAVASWPAAAAGTLGWVRQRESLGAAEDLDYGLRMLQAAKQGRLEPTVRLYRPAPTVAFGQRDTHLPGFAEAAARCRALGFEPLVRKAGGRAAAYHEGCLVVDHVQTEADAIAASRHRFAFFGELLASALREAGVIAAMGEIPGEYCPGEFSVHGVSAFDGGHRVKLVGTAQRVVSGAWLFSSVIVVEDSAPLREVLVQSYDALGLEWDPRTAGAADDLISGVDVAAVEQAVLKAYMDYWQPEESEFRSLVEIVPPSDS</sequence>
<dbReference type="EMBL" id="ANPE02000079">
    <property type="protein sequence ID" value="EMY35299.1"/>
    <property type="molecule type" value="Genomic_DNA"/>
</dbReference>
<dbReference type="InterPro" id="IPR004143">
    <property type="entry name" value="BPL_LPL_catalytic"/>
</dbReference>
<proteinExistence type="predicted"/>
<dbReference type="SUPFAM" id="SSF55681">
    <property type="entry name" value="Class II aaRS and biotin synthetases"/>
    <property type="match status" value="1"/>
</dbReference>
<comment type="caution">
    <text evidence="2">The sequence shown here is derived from an EMBL/GenBank/DDBJ whole genome shotgun (WGS) entry which is preliminary data.</text>
</comment>
<evidence type="ECO:0000313" key="2">
    <source>
        <dbReference type="EMBL" id="EMY35299.1"/>
    </source>
</evidence>
<dbReference type="Gene3D" id="3.30.930.10">
    <property type="entry name" value="Bira Bifunctional Protein, Domain 2"/>
    <property type="match status" value="1"/>
</dbReference>
<evidence type="ECO:0000259" key="1">
    <source>
        <dbReference type="PROSITE" id="PS51733"/>
    </source>
</evidence>
<dbReference type="AlphaFoldDB" id="N1V5P2"/>
<keyword evidence="3" id="KW-1185">Reference proteome</keyword>
<reference evidence="2 3" key="1">
    <citation type="journal article" date="2013" name="Genome Announc.">
        <title>Draft Genome Sequence of Arthrobacter crystallopoietes Strain BAB-32, Revealing Genes for Bioremediation.</title>
        <authorList>
            <person name="Joshi M.N."/>
            <person name="Pandit A.S."/>
            <person name="Sharma A."/>
            <person name="Pandya R.V."/>
            <person name="Desai S.M."/>
            <person name="Saxena A.K."/>
            <person name="Bagatharia S.B."/>
        </authorList>
    </citation>
    <scope>NUCLEOTIDE SEQUENCE [LARGE SCALE GENOMIC DNA]</scope>
    <source>
        <strain evidence="2 3">BAB-32</strain>
    </source>
</reference>
<protein>
    <recommendedName>
        <fullName evidence="1">BPL/LPL catalytic domain-containing protein</fullName>
    </recommendedName>
</protein>